<dbReference type="OrthoDB" id="9765872at2"/>
<evidence type="ECO:0000313" key="4">
    <source>
        <dbReference type="Proteomes" id="UP000319432"/>
    </source>
</evidence>
<gene>
    <name evidence="3" type="ORF">EEL30_26425</name>
</gene>
<keyword evidence="2" id="KW-0732">Signal</keyword>
<feature type="chain" id="PRO_5021978949" evidence="2">
    <location>
        <begin position="33"/>
        <end position="555"/>
    </location>
</feature>
<name>A0A518VES4_BRELA</name>
<dbReference type="EMBL" id="CP033464">
    <property type="protein sequence ID" value="QDX95487.1"/>
    <property type="molecule type" value="Genomic_DNA"/>
</dbReference>
<sequence>MRIPKLYHALICISLTSSFLLPATMFSTKALAAAPAPTLHDDNPNGAFGDWYTGAVPPNASQDKPVILFVQGLHSNYKTWYRDGGLYEAAYNSGYRTAFVQLRDADGEGGNMHTNGQKLAEVIKKVADNYKVKQIAIVAHSKGGIDTQAALLHYGAAPYVHTVHQLATPNKGSELADIAYSSWFSWLADILGKKDDAVYSLQTSYMANFRNQTDNRSDVNKTKTYMAAGTGDDGMFTAYWFAHAVLPGEDDGAVTVTSAFGLPYGIKTFTKDISHSSMTDAKHVWAEVEANISKSSKGVKQELAAETEREYQMDEEESTPTSTVSNTILRGGEISGKTQDTFMLESGVSQIIVDVMTANEKTKVKLISPSGKEYTPEKLEISKSGKQRSNEENEEESDSTRSEHLFASAIHNGFEIDEPEKGKWKLVASGKKDAYFMFAQVESEQPMEVVSDKKIYEPGEQGELRIELPEATVKKQGIANVSIIETKNRQLLVADDYLKIKQKDDEITGTFKAPKEPGVYNICLEITGINERGEEFSRSVWYNFAVVDEDTETDL</sequence>
<dbReference type="InterPro" id="IPR029058">
    <property type="entry name" value="AB_hydrolase_fold"/>
</dbReference>
<dbReference type="AlphaFoldDB" id="A0A518VES4"/>
<organism evidence="3 4">
    <name type="scientific">Brevibacillus laterosporus</name>
    <name type="common">Bacillus laterosporus</name>
    <dbReference type="NCBI Taxonomy" id="1465"/>
    <lineage>
        <taxon>Bacteria</taxon>
        <taxon>Bacillati</taxon>
        <taxon>Bacillota</taxon>
        <taxon>Bacilli</taxon>
        <taxon>Bacillales</taxon>
        <taxon>Paenibacillaceae</taxon>
        <taxon>Brevibacillus</taxon>
    </lineage>
</organism>
<dbReference type="InterPro" id="IPR010315">
    <property type="entry name" value="DUF915_hydro-like"/>
</dbReference>
<dbReference type="SUPFAM" id="SSF53474">
    <property type="entry name" value="alpha/beta-Hydrolases"/>
    <property type="match status" value="1"/>
</dbReference>
<feature type="compositionally biased region" description="Basic and acidic residues" evidence="1">
    <location>
        <begin position="374"/>
        <end position="391"/>
    </location>
</feature>
<protein>
    <submittedName>
        <fullName evidence="3">Alpha/beta hydrolase</fullName>
    </submittedName>
</protein>
<keyword evidence="4" id="KW-1185">Reference proteome</keyword>
<proteinExistence type="predicted"/>
<dbReference type="GO" id="GO:0016787">
    <property type="term" value="F:hydrolase activity"/>
    <property type="evidence" value="ECO:0007669"/>
    <property type="project" value="UniProtKB-KW"/>
</dbReference>
<accession>A0A518VES4</accession>
<keyword evidence="3" id="KW-0378">Hydrolase</keyword>
<evidence type="ECO:0000256" key="2">
    <source>
        <dbReference type="SAM" id="SignalP"/>
    </source>
</evidence>
<reference evidence="3 4" key="1">
    <citation type="submission" date="2018-11" db="EMBL/GenBank/DDBJ databases">
        <title>Phylogenetic determinants of toxin gene distribution in genomes of Brevibacillus laterosporus.</title>
        <authorList>
            <person name="Glare T.R."/>
            <person name="Durrant A."/>
            <person name="Berry C."/>
            <person name="Palma L."/>
            <person name="Ormskirk M."/>
            <person name="Cox M.O."/>
        </authorList>
    </citation>
    <scope>NUCLEOTIDE SEQUENCE [LARGE SCALE GENOMIC DNA]</scope>
    <source>
        <strain evidence="3 4">1821L</strain>
    </source>
</reference>
<evidence type="ECO:0000256" key="1">
    <source>
        <dbReference type="SAM" id="MobiDB-lite"/>
    </source>
</evidence>
<evidence type="ECO:0000313" key="3">
    <source>
        <dbReference type="EMBL" id="QDX95487.1"/>
    </source>
</evidence>
<dbReference type="Pfam" id="PF06028">
    <property type="entry name" value="DUF915"/>
    <property type="match status" value="1"/>
</dbReference>
<dbReference type="Gene3D" id="3.40.50.1820">
    <property type="entry name" value="alpha/beta hydrolase"/>
    <property type="match status" value="1"/>
</dbReference>
<feature type="signal peptide" evidence="2">
    <location>
        <begin position="1"/>
        <end position="32"/>
    </location>
</feature>
<dbReference type="Proteomes" id="UP000319432">
    <property type="component" value="Chromosome"/>
</dbReference>
<feature type="region of interest" description="Disordered" evidence="1">
    <location>
        <begin position="374"/>
        <end position="402"/>
    </location>
</feature>